<organism evidence="2 3">
    <name type="scientific">Corynebacterium matruchotii ATCC 14266</name>
    <dbReference type="NCBI Taxonomy" id="553207"/>
    <lineage>
        <taxon>Bacteria</taxon>
        <taxon>Bacillati</taxon>
        <taxon>Actinomycetota</taxon>
        <taxon>Actinomycetes</taxon>
        <taxon>Mycobacteriales</taxon>
        <taxon>Corynebacteriaceae</taxon>
        <taxon>Corynebacterium</taxon>
    </lineage>
</organism>
<evidence type="ECO:0000313" key="2">
    <source>
        <dbReference type="EMBL" id="EFM48949.1"/>
    </source>
</evidence>
<name>E0DF07_9CORY</name>
<accession>E0DF07</accession>
<keyword evidence="3" id="KW-1185">Reference proteome</keyword>
<reference evidence="2" key="1">
    <citation type="submission" date="2010-08" db="EMBL/GenBank/DDBJ databases">
        <authorList>
            <person name="Harkins D.M."/>
            <person name="Madupu R."/>
            <person name="Durkin A.S."/>
            <person name="Torralba M."/>
            <person name="Methe B."/>
            <person name="Sutton G.G."/>
            <person name="Nelson K.E."/>
        </authorList>
    </citation>
    <scope>NUCLEOTIDE SEQUENCE [LARGE SCALE GENOMIC DNA]</scope>
    <source>
        <strain evidence="2">ATCC 14266</strain>
    </source>
</reference>
<dbReference type="Proteomes" id="UP000004218">
    <property type="component" value="Unassembled WGS sequence"/>
</dbReference>
<evidence type="ECO:0000313" key="3">
    <source>
        <dbReference type="Proteomes" id="UP000004218"/>
    </source>
</evidence>
<feature type="transmembrane region" description="Helical" evidence="1">
    <location>
        <begin position="30"/>
        <end position="47"/>
    </location>
</feature>
<evidence type="ECO:0000256" key="1">
    <source>
        <dbReference type="SAM" id="Phobius"/>
    </source>
</evidence>
<dbReference type="EMBL" id="ACSH02000005">
    <property type="protein sequence ID" value="EFM48949.1"/>
    <property type="molecule type" value="Genomic_DNA"/>
</dbReference>
<keyword evidence="1" id="KW-0812">Transmembrane</keyword>
<comment type="caution">
    <text evidence="2">The sequence shown here is derived from an EMBL/GenBank/DDBJ whole genome shotgun (WGS) entry which is preliminary data.</text>
</comment>
<proteinExistence type="predicted"/>
<keyword evidence="1" id="KW-1133">Transmembrane helix</keyword>
<sequence length="56" mass="6468">MKKIIIAADITLKLAAWHFLYHRPNRHKRAWFLATLVPVIGPLWFLSCGNRAPGQE</sequence>
<keyword evidence="1" id="KW-0472">Membrane</keyword>
<gene>
    <name evidence="2" type="ORF">HMPREF0299_6444</name>
</gene>
<protein>
    <submittedName>
        <fullName evidence="2">Uncharacterized protein</fullName>
    </submittedName>
</protein>
<dbReference type="AlphaFoldDB" id="E0DF07"/>